<comment type="caution">
    <text evidence="2">The sequence shown here is derived from an EMBL/GenBank/DDBJ whole genome shotgun (WGS) entry which is preliminary data.</text>
</comment>
<keyword evidence="1" id="KW-0175">Coiled coil</keyword>
<proteinExistence type="predicted"/>
<name>A0A6L9MF12_9HYPH</name>
<dbReference type="Proteomes" id="UP000476332">
    <property type="component" value="Unassembled WGS sequence"/>
</dbReference>
<reference evidence="2 3" key="1">
    <citation type="submission" date="2020-01" db="EMBL/GenBank/DDBJ databases">
        <title>Genomes of bacteria type strains.</title>
        <authorList>
            <person name="Chen J."/>
            <person name="Zhu S."/>
            <person name="Chen J."/>
        </authorList>
    </citation>
    <scope>NUCLEOTIDE SEQUENCE [LARGE SCALE GENOMIC DNA]</scope>
    <source>
        <strain evidence="2 3">KCTC 52919</strain>
    </source>
</reference>
<dbReference type="Pfam" id="PF12532">
    <property type="entry name" value="DUF3732"/>
    <property type="match status" value="1"/>
</dbReference>
<keyword evidence="3" id="KW-1185">Reference proteome</keyword>
<evidence type="ECO:0000313" key="3">
    <source>
        <dbReference type="Proteomes" id="UP000476332"/>
    </source>
</evidence>
<dbReference type="InterPro" id="IPR022205">
    <property type="entry name" value="DUF3732"/>
</dbReference>
<dbReference type="AlphaFoldDB" id="A0A6L9MF12"/>
<dbReference type="RefSeq" id="WP_163043001.1">
    <property type="nucleotide sequence ID" value="NZ_JAAAMJ010000002.1"/>
</dbReference>
<sequence length="654" mass="73594">MYFQLRKLILWPRIGTEPRVVKFEPGVVNVISGASKTGKSAVIPIIDYCLGSDKCAIPVGVIRENCSWFGILIDTLEGQKLLARREPGDQQSTGDMVLLEGTEVEVPETINDKTTNVDNVKRAMNRLAGLTDLDFEPGTDNGFKLRPSFRDLMAFTFQPQNVVANPDVMFFKADTTEHREKLKTLFPYVLGAVTARILQARFEIDRLQRNLRRKEAELRVIVSATGAWRAEAEAWLRQAVELGLVDSSTEVPKDWTDVVDLLRWVSNSNSSLARPSLAGIDVVLTRLESLRALETELASRLTEHRQRLNELRRLVESSEAYGDAMRIQRDRLGLSTWLRDMADESADPVVALGDGGREKILALCNNLDGLEIRLRTHPVLSNTLDKEILRQRGAAEAVLSELNEARIEITALEQDSDAARDEANRFDRLERFLGRLEQALHLYDRADQSSDLRQEIATLQADIATLQKTISETDIQRKLFNALNQVAHHANRLVPQLDAEWPEAPIRLLIEDLTVKVTRGTREDYLWEIGSGANWLAYHIALMLALQHYFLAEPHHPVPGLLIFDQPSQVYFPKRAAGDEGPGLIAWRDQDVVAVRKVFALLGVEVTAAKARLQIIVLDHADEDVWGELPGVDLTEEWRGRGLVPQAWIAAEFE</sequence>
<organism evidence="2 3">
    <name type="scientific">Aurantimonas aggregata</name>
    <dbReference type="NCBI Taxonomy" id="2047720"/>
    <lineage>
        <taxon>Bacteria</taxon>
        <taxon>Pseudomonadati</taxon>
        <taxon>Pseudomonadota</taxon>
        <taxon>Alphaproteobacteria</taxon>
        <taxon>Hyphomicrobiales</taxon>
        <taxon>Aurantimonadaceae</taxon>
        <taxon>Aurantimonas</taxon>
    </lineage>
</organism>
<accession>A0A6L9MF12</accession>
<dbReference type="SUPFAM" id="SSF52540">
    <property type="entry name" value="P-loop containing nucleoside triphosphate hydrolases"/>
    <property type="match status" value="1"/>
</dbReference>
<feature type="coiled-coil region" evidence="1">
    <location>
        <begin position="449"/>
        <end position="476"/>
    </location>
</feature>
<evidence type="ECO:0000313" key="2">
    <source>
        <dbReference type="EMBL" id="NDV86276.1"/>
    </source>
</evidence>
<evidence type="ECO:0000256" key="1">
    <source>
        <dbReference type="SAM" id="Coils"/>
    </source>
</evidence>
<feature type="coiled-coil region" evidence="1">
    <location>
        <begin position="294"/>
        <end position="321"/>
    </location>
</feature>
<gene>
    <name evidence="2" type="ORF">GTW51_06125</name>
</gene>
<feature type="coiled-coil region" evidence="1">
    <location>
        <begin position="197"/>
        <end position="224"/>
    </location>
</feature>
<feature type="coiled-coil region" evidence="1">
    <location>
        <begin position="395"/>
        <end position="422"/>
    </location>
</feature>
<dbReference type="InterPro" id="IPR027417">
    <property type="entry name" value="P-loop_NTPase"/>
</dbReference>
<dbReference type="Gene3D" id="3.40.50.300">
    <property type="entry name" value="P-loop containing nucleotide triphosphate hydrolases"/>
    <property type="match status" value="2"/>
</dbReference>
<protein>
    <submittedName>
        <fullName evidence="2">DUF3732 domain-containing protein</fullName>
    </submittedName>
</protein>
<dbReference type="EMBL" id="JAAAMJ010000002">
    <property type="protein sequence ID" value="NDV86276.1"/>
    <property type="molecule type" value="Genomic_DNA"/>
</dbReference>